<keyword evidence="8" id="KW-1185">Reference proteome</keyword>
<feature type="non-terminal residue" evidence="7">
    <location>
        <position position="1"/>
    </location>
</feature>
<evidence type="ECO:0000256" key="1">
    <source>
        <dbReference type="ARBA" id="ARBA00004123"/>
    </source>
</evidence>
<dbReference type="PROSITE" id="PS50064">
    <property type="entry name" value="ZF_PARP_2"/>
    <property type="match status" value="1"/>
</dbReference>
<dbReference type="Proteomes" id="UP000053558">
    <property type="component" value="Unassembled WGS sequence"/>
</dbReference>
<evidence type="ECO:0000259" key="6">
    <source>
        <dbReference type="PROSITE" id="PS50064"/>
    </source>
</evidence>
<dbReference type="GO" id="GO:0003677">
    <property type="term" value="F:DNA binding"/>
    <property type="evidence" value="ECO:0007669"/>
    <property type="project" value="InterPro"/>
</dbReference>
<dbReference type="SUPFAM" id="SSF57716">
    <property type="entry name" value="Glucocorticoid receptor-like (DNA-binding domain)"/>
    <property type="match status" value="1"/>
</dbReference>
<dbReference type="InterPro" id="IPR036957">
    <property type="entry name" value="Znf_PARP_sf"/>
</dbReference>
<dbReference type="Gene3D" id="3.30.1740.10">
    <property type="entry name" value="Zinc finger, PARP-type"/>
    <property type="match status" value="1"/>
</dbReference>
<evidence type="ECO:0000256" key="4">
    <source>
        <dbReference type="ARBA" id="ARBA00022833"/>
    </source>
</evidence>
<name>A0A5M3MNX5_CONPW</name>
<dbReference type="SMART" id="SM01336">
    <property type="entry name" value="zf-PARP"/>
    <property type="match status" value="1"/>
</dbReference>
<evidence type="ECO:0000256" key="3">
    <source>
        <dbReference type="ARBA" id="ARBA00022771"/>
    </source>
</evidence>
<dbReference type="Pfam" id="PF00645">
    <property type="entry name" value="zf-PARP"/>
    <property type="match status" value="1"/>
</dbReference>
<dbReference type="GeneID" id="19206626"/>
<feature type="domain" description="PARP-type" evidence="6">
    <location>
        <begin position="1"/>
        <end position="67"/>
    </location>
</feature>
<evidence type="ECO:0000256" key="2">
    <source>
        <dbReference type="ARBA" id="ARBA00022723"/>
    </source>
</evidence>
<evidence type="ECO:0000313" key="7">
    <source>
        <dbReference type="EMBL" id="EIW80341.1"/>
    </source>
</evidence>
<comment type="subcellular location">
    <subcellularLocation>
        <location evidence="1">Nucleus</location>
    </subcellularLocation>
</comment>
<accession>A0A5M3MNX5</accession>
<dbReference type="OrthoDB" id="429950at2759"/>
<protein>
    <recommendedName>
        <fullName evidence="6">PARP-type domain-containing protein</fullName>
    </recommendedName>
</protein>
<reference evidence="8" key="1">
    <citation type="journal article" date="2012" name="Science">
        <title>The Paleozoic origin of enzymatic lignin decomposition reconstructed from 31 fungal genomes.</title>
        <authorList>
            <person name="Floudas D."/>
            <person name="Binder M."/>
            <person name="Riley R."/>
            <person name="Barry K."/>
            <person name="Blanchette R.A."/>
            <person name="Henrissat B."/>
            <person name="Martinez A.T."/>
            <person name="Otillar R."/>
            <person name="Spatafora J.W."/>
            <person name="Yadav J.S."/>
            <person name="Aerts A."/>
            <person name="Benoit I."/>
            <person name="Boyd A."/>
            <person name="Carlson A."/>
            <person name="Copeland A."/>
            <person name="Coutinho P.M."/>
            <person name="de Vries R.P."/>
            <person name="Ferreira P."/>
            <person name="Findley K."/>
            <person name="Foster B."/>
            <person name="Gaskell J."/>
            <person name="Glotzer D."/>
            <person name="Gorecki P."/>
            <person name="Heitman J."/>
            <person name="Hesse C."/>
            <person name="Hori C."/>
            <person name="Igarashi K."/>
            <person name="Jurgens J.A."/>
            <person name="Kallen N."/>
            <person name="Kersten P."/>
            <person name="Kohler A."/>
            <person name="Kuees U."/>
            <person name="Kumar T.K.A."/>
            <person name="Kuo A."/>
            <person name="LaButti K."/>
            <person name="Larrondo L.F."/>
            <person name="Lindquist E."/>
            <person name="Ling A."/>
            <person name="Lombard V."/>
            <person name="Lucas S."/>
            <person name="Lundell T."/>
            <person name="Martin R."/>
            <person name="McLaughlin D.J."/>
            <person name="Morgenstern I."/>
            <person name="Morin E."/>
            <person name="Murat C."/>
            <person name="Nagy L.G."/>
            <person name="Nolan M."/>
            <person name="Ohm R.A."/>
            <person name="Patyshakuliyeva A."/>
            <person name="Rokas A."/>
            <person name="Ruiz-Duenas F.J."/>
            <person name="Sabat G."/>
            <person name="Salamov A."/>
            <person name="Samejima M."/>
            <person name="Schmutz J."/>
            <person name="Slot J.C."/>
            <person name="St John F."/>
            <person name="Stenlid J."/>
            <person name="Sun H."/>
            <person name="Sun S."/>
            <person name="Syed K."/>
            <person name="Tsang A."/>
            <person name="Wiebenga A."/>
            <person name="Young D."/>
            <person name="Pisabarro A."/>
            <person name="Eastwood D.C."/>
            <person name="Martin F."/>
            <person name="Cullen D."/>
            <person name="Grigoriev I.V."/>
            <person name="Hibbett D.S."/>
        </authorList>
    </citation>
    <scope>NUCLEOTIDE SEQUENCE [LARGE SCALE GENOMIC DNA]</scope>
    <source>
        <strain evidence="8">RWD-64-598 SS2</strain>
    </source>
</reference>
<dbReference type="EMBL" id="JH711579">
    <property type="protein sequence ID" value="EIW80341.1"/>
    <property type="molecule type" value="Genomic_DNA"/>
</dbReference>
<dbReference type="RefSeq" id="XP_007768961.1">
    <property type="nucleotide sequence ID" value="XM_007770771.1"/>
</dbReference>
<evidence type="ECO:0000313" key="8">
    <source>
        <dbReference type="Proteomes" id="UP000053558"/>
    </source>
</evidence>
<evidence type="ECO:0000256" key="5">
    <source>
        <dbReference type="ARBA" id="ARBA00023242"/>
    </source>
</evidence>
<dbReference type="GO" id="GO:0005634">
    <property type="term" value="C:nucleus"/>
    <property type="evidence" value="ECO:0007669"/>
    <property type="project" value="UniProtKB-SubCell"/>
</dbReference>
<keyword evidence="5" id="KW-0539">Nucleus</keyword>
<dbReference type="GO" id="GO:0008270">
    <property type="term" value="F:zinc ion binding"/>
    <property type="evidence" value="ECO:0007669"/>
    <property type="project" value="UniProtKB-KW"/>
</dbReference>
<dbReference type="OMA" id="AASWRHW"/>
<comment type="caution">
    <text evidence="7">The sequence shown here is derived from an EMBL/GenBank/DDBJ whole genome shotgun (WGS) entry which is preliminary data.</text>
</comment>
<keyword evidence="3" id="KW-0863">Zinc-finger</keyword>
<dbReference type="KEGG" id="cput:CONPUDRAFT_27558"/>
<feature type="non-terminal residue" evidence="7">
    <location>
        <position position="75"/>
    </location>
</feature>
<keyword evidence="4" id="KW-0862">Zinc</keyword>
<keyword evidence="2" id="KW-0479">Metal-binding</keyword>
<organism evidence="7 8">
    <name type="scientific">Coniophora puteana (strain RWD-64-598)</name>
    <name type="common">Brown rot fungus</name>
    <dbReference type="NCBI Taxonomy" id="741705"/>
    <lineage>
        <taxon>Eukaryota</taxon>
        <taxon>Fungi</taxon>
        <taxon>Dikarya</taxon>
        <taxon>Basidiomycota</taxon>
        <taxon>Agaricomycotina</taxon>
        <taxon>Agaricomycetes</taxon>
        <taxon>Agaricomycetidae</taxon>
        <taxon>Boletales</taxon>
        <taxon>Coniophorineae</taxon>
        <taxon>Coniophoraceae</taxon>
        <taxon>Coniophora</taxon>
    </lineage>
</organism>
<dbReference type="AlphaFoldDB" id="A0A5M3MNX5"/>
<sequence>VGTTIIKGDLRIGSQYSLPEGKAASWRHWGCTTPEVINNIKKALKSADDLEGFEQLRKEDQDRVRDAWLLGKISD</sequence>
<dbReference type="InterPro" id="IPR001510">
    <property type="entry name" value="Znf_PARP"/>
</dbReference>
<proteinExistence type="predicted"/>
<gene>
    <name evidence="7" type="ORF">CONPUDRAFT_27558</name>
</gene>